<dbReference type="EMBL" id="JALMLT010000002">
    <property type="protein sequence ID" value="MDT8758629.1"/>
    <property type="molecule type" value="Genomic_DNA"/>
</dbReference>
<proteinExistence type="predicted"/>
<sequence length="153" mass="15305">MARSTSKSKTSANNSKTAAAKGASKRALALGTLSIGAVVGAVAAAAFALLKGGKHTYVAGEPLPGASLTPADAPAAAKTRSTPGSAEHVPTDLMGDEHPGPEDRAVEAFRPDPTAPIPDGERDAFRPALAGASAPTLVKGEARENERLDATPS</sequence>
<feature type="region of interest" description="Disordered" evidence="1">
    <location>
        <begin position="1"/>
        <end position="23"/>
    </location>
</feature>
<reference evidence="2" key="1">
    <citation type="submission" date="2022-04" db="EMBL/GenBank/DDBJ databases">
        <title>Tomato heritable bacteria conferring resistance against bacterial wilt.</title>
        <authorList>
            <person name="Yin J."/>
        </authorList>
    </citation>
    <scope>NUCLEOTIDE SEQUENCE</scope>
    <source>
        <strain evidence="2">Cra20</strain>
    </source>
</reference>
<comment type="caution">
    <text evidence="2">The sequence shown here is derived from an EMBL/GenBank/DDBJ whole genome shotgun (WGS) entry which is preliminary data.</text>
</comment>
<evidence type="ECO:0008006" key="3">
    <source>
        <dbReference type="Google" id="ProtNLM"/>
    </source>
</evidence>
<gene>
    <name evidence="2" type="ORF">MZO42_07960</name>
</gene>
<evidence type="ECO:0000256" key="1">
    <source>
        <dbReference type="SAM" id="MobiDB-lite"/>
    </source>
</evidence>
<feature type="compositionally biased region" description="Basic and acidic residues" evidence="1">
    <location>
        <begin position="140"/>
        <end position="153"/>
    </location>
</feature>
<protein>
    <recommendedName>
        <fullName evidence="3">Conjugal transfer protein TrbI</fullName>
    </recommendedName>
</protein>
<organism evidence="2">
    <name type="scientific">Sphingomonas psychrotolerans</name>
    <dbReference type="NCBI Taxonomy" id="1327635"/>
    <lineage>
        <taxon>Bacteria</taxon>
        <taxon>Pseudomonadati</taxon>
        <taxon>Pseudomonadota</taxon>
        <taxon>Alphaproteobacteria</taxon>
        <taxon>Sphingomonadales</taxon>
        <taxon>Sphingomonadaceae</taxon>
        <taxon>Sphingomonas</taxon>
    </lineage>
</organism>
<feature type="compositionally biased region" description="Basic and acidic residues" evidence="1">
    <location>
        <begin position="95"/>
        <end position="110"/>
    </location>
</feature>
<name>A0ABU3N243_9SPHN</name>
<accession>A0ABU3N243</accession>
<feature type="region of interest" description="Disordered" evidence="1">
    <location>
        <begin position="59"/>
        <end position="153"/>
    </location>
</feature>
<evidence type="ECO:0000313" key="2">
    <source>
        <dbReference type="EMBL" id="MDT8758629.1"/>
    </source>
</evidence>